<feature type="transmembrane region" description="Helical" evidence="7">
    <location>
        <begin position="159"/>
        <end position="181"/>
    </location>
</feature>
<gene>
    <name evidence="9" type="ORF">GGQ80_002459</name>
</gene>
<evidence type="ECO:0000256" key="4">
    <source>
        <dbReference type="ARBA" id="ARBA00022692"/>
    </source>
</evidence>
<dbReference type="PROSITE" id="PS50887">
    <property type="entry name" value="GGDEF"/>
    <property type="match status" value="1"/>
</dbReference>
<evidence type="ECO:0000256" key="7">
    <source>
        <dbReference type="SAM" id="Phobius"/>
    </source>
</evidence>
<dbReference type="GO" id="GO:0005886">
    <property type="term" value="C:plasma membrane"/>
    <property type="evidence" value="ECO:0007669"/>
    <property type="project" value="UniProtKB-SubCell"/>
</dbReference>
<dbReference type="GO" id="GO:1902201">
    <property type="term" value="P:negative regulation of bacterial-type flagellum-dependent cell motility"/>
    <property type="evidence" value="ECO:0007669"/>
    <property type="project" value="TreeGrafter"/>
</dbReference>
<dbReference type="InterPro" id="IPR007895">
    <property type="entry name" value="MASE1"/>
</dbReference>
<keyword evidence="10" id="KW-1185">Reference proteome</keyword>
<feature type="transmembrane region" description="Helical" evidence="7">
    <location>
        <begin position="244"/>
        <end position="269"/>
    </location>
</feature>
<keyword evidence="3" id="KW-1003">Cell membrane</keyword>
<keyword evidence="4 7" id="KW-0812">Transmembrane</keyword>
<accession>A0A840F5J1</accession>
<comment type="caution">
    <text evidence="9">The sequence shown here is derived from an EMBL/GenBank/DDBJ whole genome shotgun (WGS) entry which is preliminary data.</text>
</comment>
<dbReference type="NCBIfam" id="TIGR00254">
    <property type="entry name" value="GGDEF"/>
    <property type="match status" value="1"/>
</dbReference>
<dbReference type="Gene3D" id="3.30.70.270">
    <property type="match status" value="1"/>
</dbReference>
<comment type="subcellular location">
    <subcellularLocation>
        <location evidence="1">Cell membrane</location>
        <topology evidence="1">Multi-pass membrane protein</topology>
    </subcellularLocation>
</comment>
<keyword evidence="5 7" id="KW-1133">Transmembrane helix</keyword>
<dbReference type="CDD" id="cd01949">
    <property type="entry name" value="GGDEF"/>
    <property type="match status" value="1"/>
</dbReference>
<dbReference type="InterPro" id="IPR029787">
    <property type="entry name" value="Nucleotide_cyclase"/>
</dbReference>
<dbReference type="SMART" id="SM00267">
    <property type="entry name" value="GGDEF"/>
    <property type="match status" value="1"/>
</dbReference>
<dbReference type="EMBL" id="JACIEV010000007">
    <property type="protein sequence ID" value="MBB4154543.1"/>
    <property type="molecule type" value="Genomic_DNA"/>
</dbReference>
<name>A0A840F5J1_9SPHN</name>
<evidence type="ECO:0000256" key="1">
    <source>
        <dbReference type="ARBA" id="ARBA00004651"/>
    </source>
</evidence>
<evidence type="ECO:0000259" key="8">
    <source>
        <dbReference type="PROSITE" id="PS50887"/>
    </source>
</evidence>
<dbReference type="EC" id="2.7.7.65" evidence="2"/>
<dbReference type="FunFam" id="3.30.70.270:FF:000001">
    <property type="entry name" value="Diguanylate cyclase domain protein"/>
    <property type="match status" value="1"/>
</dbReference>
<protein>
    <recommendedName>
        <fullName evidence="2">diguanylate cyclase</fullName>
        <ecNumber evidence="2">2.7.7.65</ecNumber>
    </recommendedName>
</protein>
<evidence type="ECO:0000256" key="6">
    <source>
        <dbReference type="ARBA" id="ARBA00023136"/>
    </source>
</evidence>
<reference evidence="9 10" key="1">
    <citation type="submission" date="2020-08" db="EMBL/GenBank/DDBJ databases">
        <title>Genomic Encyclopedia of Type Strains, Phase IV (KMG-IV): sequencing the most valuable type-strain genomes for metagenomic binning, comparative biology and taxonomic classification.</title>
        <authorList>
            <person name="Goeker M."/>
        </authorList>
    </citation>
    <scope>NUCLEOTIDE SEQUENCE [LARGE SCALE GENOMIC DNA]</scope>
    <source>
        <strain evidence="9 10">YC6723</strain>
    </source>
</reference>
<dbReference type="InterPro" id="IPR050469">
    <property type="entry name" value="Diguanylate_Cyclase"/>
</dbReference>
<evidence type="ECO:0000256" key="3">
    <source>
        <dbReference type="ARBA" id="ARBA00022475"/>
    </source>
</evidence>
<dbReference type="PANTHER" id="PTHR45138:SF24">
    <property type="entry name" value="DIGUANYLATE CYCLASE DGCC-RELATED"/>
    <property type="match status" value="1"/>
</dbReference>
<evidence type="ECO:0000313" key="9">
    <source>
        <dbReference type="EMBL" id="MBB4154543.1"/>
    </source>
</evidence>
<feature type="domain" description="GGDEF" evidence="8">
    <location>
        <begin position="346"/>
        <end position="478"/>
    </location>
</feature>
<dbReference type="GO" id="GO:0052621">
    <property type="term" value="F:diguanylate cyclase activity"/>
    <property type="evidence" value="ECO:0007669"/>
    <property type="project" value="UniProtKB-EC"/>
</dbReference>
<proteinExistence type="predicted"/>
<dbReference type="GO" id="GO:0043709">
    <property type="term" value="P:cell adhesion involved in single-species biofilm formation"/>
    <property type="evidence" value="ECO:0007669"/>
    <property type="project" value="TreeGrafter"/>
</dbReference>
<dbReference type="Proteomes" id="UP000529795">
    <property type="component" value="Unassembled WGS sequence"/>
</dbReference>
<dbReference type="InterPro" id="IPR043128">
    <property type="entry name" value="Rev_trsase/Diguanyl_cyclase"/>
</dbReference>
<dbReference type="Pfam" id="PF00990">
    <property type="entry name" value="GGDEF"/>
    <property type="match status" value="1"/>
</dbReference>
<evidence type="ECO:0000313" key="10">
    <source>
        <dbReference type="Proteomes" id="UP000529795"/>
    </source>
</evidence>
<feature type="transmembrane region" description="Helical" evidence="7">
    <location>
        <begin position="201"/>
        <end position="223"/>
    </location>
</feature>
<evidence type="ECO:0000256" key="2">
    <source>
        <dbReference type="ARBA" id="ARBA00012528"/>
    </source>
</evidence>
<dbReference type="AlphaFoldDB" id="A0A840F5J1"/>
<dbReference type="PANTHER" id="PTHR45138">
    <property type="entry name" value="REGULATORY COMPONENTS OF SENSORY TRANSDUCTION SYSTEM"/>
    <property type="match status" value="1"/>
</dbReference>
<feature type="transmembrane region" description="Helical" evidence="7">
    <location>
        <begin position="18"/>
        <end position="36"/>
    </location>
</feature>
<evidence type="ECO:0000256" key="5">
    <source>
        <dbReference type="ARBA" id="ARBA00022989"/>
    </source>
</evidence>
<dbReference type="SUPFAM" id="SSF55073">
    <property type="entry name" value="Nucleotide cyclase"/>
    <property type="match status" value="1"/>
</dbReference>
<dbReference type="InterPro" id="IPR000160">
    <property type="entry name" value="GGDEF_dom"/>
</dbReference>
<organism evidence="9 10">
    <name type="scientific">Sphingomonas jinjuensis</name>
    <dbReference type="NCBI Taxonomy" id="535907"/>
    <lineage>
        <taxon>Bacteria</taxon>
        <taxon>Pseudomonadati</taxon>
        <taxon>Pseudomonadota</taxon>
        <taxon>Alphaproteobacteria</taxon>
        <taxon>Sphingomonadales</taxon>
        <taxon>Sphingomonadaceae</taxon>
        <taxon>Sphingomonas</taxon>
    </lineage>
</organism>
<dbReference type="RefSeq" id="WP_183985193.1">
    <property type="nucleotide sequence ID" value="NZ_JACIEV010000007.1"/>
</dbReference>
<sequence>MAFRFQPAVHPDADTTRLWLVAATLYFVAAAATIHLTSDGRDIATIWPANAILLALLLADEKPRWLTVLSAGFVGNVVANYITRGTVSAPLLYSVANLVEVAIAARLIGRSCPSGGLLLTTSGTMRFIVAAGLIAPCVSGVIGATTAFLVSGEPIDRSFLVWLLSDGLGLVVFTPVFLAIFRGEFIDCFRSKTWAMRGETLALLGLTAMISYAVFFVAERPLLFVLFPPIMLVTFRLGRLGTKAAVVIVALIGGVATADAHGPIAMLAVGPAAQAHLFQAFIGVLLLTLLPIAAEVTERARLTAALAEHDKEMMEKAITDPLTGLFNRAGFDQMVARAFHRRDDAPPVSLIAIDLDHFKTINDRWGHQAGDLALGHLTRLLNAEVRANDVIGRLGGDEFMVLLPGSDLAQANLVAQRIAAAVRQWPLAIDETNVTMLSLSIGVATAAPGEAFADLARRADAALYAAKAAGRNAIRLAS</sequence>
<keyword evidence="6 7" id="KW-0472">Membrane</keyword>
<dbReference type="Pfam" id="PF05231">
    <property type="entry name" value="MASE1"/>
    <property type="match status" value="1"/>
</dbReference>
<feature type="transmembrane region" description="Helical" evidence="7">
    <location>
        <begin position="128"/>
        <end position="150"/>
    </location>
</feature>
<feature type="transmembrane region" description="Helical" evidence="7">
    <location>
        <begin position="275"/>
        <end position="294"/>
    </location>
</feature>